<keyword evidence="2" id="KW-1185">Reference proteome</keyword>
<proteinExistence type="predicted"/>
<organism evidence="1 2">
    <name type="scientific">Obba rivulosa</name>
    <dbReference type="NCBI Taxonomy" id="1052685"/>
    <lineage>
        <taxon>Eukaryota</taxon>
        <taxon>Fungi</taxon>
        <taxon>Dikarya</taxon>
        <taxon>Basidiomycota</taxon>
        <taxon>Agaricomycotina</taxon>
        <taxon>Agaricomycetes</taxon>
        <taxon>Polyporales</taxon>
        <taxon>Gelatoporiaceae</taxon>
        <taxon>Obba</taxon>
    </lineage>
</organism>
<evidence type="ECO:0000313" key="2">
    <source>
        <dbReference type="Proteomes" id="UP000250043"/>
    </source>
</evidence>
<sequence>MSPSVFIRVPSALLGASISAGALPSRTTQAAAVNLDIALKGSPPPAKAEGFGMHRRCRYRDVRIQSIARFWASGIRRSRLQCSTLPRIALRGRAALLAAYSWMQGGPKPGTFWFKPGRNRQSAANSRGLLMTTAAHGGTDHLCQTATVPHSRRKSTTSCRLLALGPLTIHARTVMSSRDCVPADGMGVRWVASLNSSCRLLQCPLNFPARIYLRSRCL</sequence>
<reference evidence="1 2" key="1">
    <citation type="submission" date="2016-07" db="EMBL/GenBank/DDBJ databases">
        <title>Draft genome of the white-rot fungus Obba rivulosa 3A-2.</title>
        <authorList>
            <consortium name="DOE Joint Genome Institute"/>
            <person name="Miettinen O."/>
            <person name="Riley R."/>
            <person name="Acob R."/>
            <person name="Barry K."/>
            <person name="Cullen D."/>
            <person name="De Vries R."/>
            <person name="Hainaut M."/>
            <person name="Hatakka A."/>
            <person name="Henrissat B."/>
            <person name="Hilden K."/>
            <person name="Kuo R."/>
            <person name="Labutti K."/>
            <person name="Lipzen A."/>
            <person name="Makela M.R."/>
            <person name="Sandor L."/>
            <person name="Spatafora J.W."/>
            <person name="Grigoriev I.V."/>
            <person name="Hibbett D.S."/>
        </authorList>
    </citation>
    <scope>NUCLEOTIDE SEQUENCE [LARGE SCALE GENOMIC DNA]</scope>
    <source>
        <strain evidence="1 2">3A-2</strain>
    </source>
</reference>
<gene>
    <name evidence="1" type="ORF">OBBRIDRAFT_340822</name>
</gene>
<dbReference type="Proteomes" id="UP000250043">
    <property type="component" value="Unassembled WGS sequence"/>
</dbReference>
<dbReference type="EMBL" id="KV722357">
    <property type="protein sequence ID" value="OCH93297.1"/>
    <property type="molecule type" value="Genomic_DNA"/>
</dbReference>
<accession>A0A8E2DPD5</accession>
<protein>
    <submittedName>
        <fullName evidence="1">Uncharacterized protein</fullName>
    </submittedName>
</protein>
<evidence type="ECO:0000313" key="1">
    <source>
        <dbReference type="EMBL" id="OCH93297.1"/>
    </source>
</evidence>
<dbReference type="AlphaFoldDB" id="A0A8E2DPD5"/>
<name>A0A8E2DPD5_9APHY</name>